<sequence>MIARAALAGSALLLLGGCPAAMVTPQSLPPAPLSGAEACATDPDGGGIILWLNPRSVEAGETIELRPGQSAYPSNFDPLPPGCIDAVSADRPDLVRFARRDDGTVTATLAKDAPSGTAIVLRATFDGREIAPAPITVFSAAADPLVGLWTQERADCPVDTAPVVDFRLAAGGRFYVTWLPMGSRRDYAGSYEYDPASGALALEVESSNYLPDDRAPLTVRREGDTLHIVSGSLGSAPDGRGFCREPFTLFGS</sequence>
<evidence type="ECO:0000313" key="2">
    <source>
        <dbReference type="EMBL" id="GGA00571.1"/>
    </source>
</evidence>
<proteinExistence type="predicted"/>
<evidence type="ECO:0000313" key="3">
    <source>
        <dbReference type="Proteomes" id="UP000603317"/>
    </source>
</evidence>
<keyword evidence="1" id="KW-0732">Signal</keyword>
<gene>
    <name evidence="2" type="ORF">GCM10010923_06430</name>
</gene>
<evidence type="ECO:0000256" key="1">
    <source>
        <dbReference type="SAM" id="SignalP"/>
    </source>
</evidence>
<protein>
    <recommendedName>
        <fullName evidence="4">Lipoprotein</fullName>
    </recommendedName>
</protein>
<accession>A0ABQ1F6K4</accession>
<comment type="caution">
    <text evidence="2">The sequence shown here is derived from an EMBL/GenBank/DDBJ whole genome shotgun (WGS) entry which is preliminary data.</text>
</comment>
<keyword evidence="3" id="KW-1185">Reference proteome</keyword>
<evidence type="ECO:0008006" key="4">
    <source>
        <dbReference type="Google" id="ProtNLM"/>
    </source>
</evidence>
<dbReference type="RefSeq" id="WP_188641332.1">
    <property type="nucleotide sequence ID" value="NZ_BMID01000001.1"/>
</dbReference>
<organism evidence="2 3">
    <name type="scientific">Blastomonas marina</name>
    <dbReference type="NCBI Taxonomy" id="1867408"/>
    <lineage>
        <taxon>Bacteria</taxon>
        <taxon>Pseudomonadati</taxon>
        <taxon>Pseudomonadota</taxon>
        <taxon>Alphaproteobacteria</taxon>
        <taxon>Sphingomonadales</taxon>
        <taxon>Sphingomonadaceae</taxon>
        <taxon>Blastomonas</taxon>
    </lineage>
</organism>
<feature type="chain" id="PRO_5046339489" description="Lipoprotein" evidence="1">
    <location>
        <begin position="21"/>
        <end position="252"/>
    </location>
</feature>
<name>A0ABQ1F6K4_9SPHN</name>
<dbReference type="Proteomes" id="UP000603317">
    <property type="component" value="Unassembled WGS sequence"/>
</dbReference>
<dbReference type="PROSITE" id="PS51257">
    <property type="entry name" value="PROKAR_LIPOPROTEIN"/>
    <property type="match status" value="1"/>
</dbReference>
<dbReference type="EMBL" id="BMID01000001">
    <property type="protein sequence ID" value="GGA00571.1"/>
    <property type="molecule type" value="Genomic_DNA"/>
</dbReference>
<feature type="signal peptide" evidence="1">
    <location>
        <begin position="1"/>
        <end position="20"/>
    </location>
</feature>
<reference evidence="3" key="1">
    <citation type="journal article" date="2019" name="Int. J. Syst. Evol. Microbiol.">
        <title>The Global Catalogue of Microorganisms (GCM) 10K type strain sequencing project: providing services to taxonomists for standard genome sequencing and annotation.</title>
        <authorList>
            <consortium name="The Broad Institute Genomics Platform"/>
            <consortium name="The Broad Institute Genome Sequencing Center for Infectious Disease"/>
            <person name="Wu L."/>
            <person name="Ma J."/>
        </authorList>
    </citation>
    <scope>NUCLEOTIDE SEQUENCE [LARGE SCALE GENOMIC DNA]</scope>
    <source>
        <strain evidence="3">CGMCC 1.15297</strain>
    </source>
</reference>